<feature type="transmembrane region" description="Helical" evidence="13">
    <location>
        <begin position="173"/>
        <end position="194"/>
    </location>
</feature>
<comment type="function">
    <text evidence="1">Multidrug efflux pump.</text>
</comment>
<dbReference type="GO" id="GO:0042910">
    <property type="term" value="F:xenobiotic transmembrane transporter activity"/>
    <property type="evidence" value="ECO:0007669"/>
    <property type="project" value="InterPro"/>
</dbReference>
<evidence type="ECO:0000256" key="6">
    <source>
        <dbReference type="ARBA" id="ARBA00022449"/>
    </source>
</evidence>
<evidence type="ECO:0000256" key="4">
    <source>
        <dbReference type="ARBA" id="ARBA00020268"/>
    </source>
</evidence>
<dbReference type="RefSeq" id="WP_044989630.1">
    <property type="nucleotide sequence ID" value="NZ_CASCYM010000062.1"/>
</dbReference>
<sequence length="472" mass="50239">MSRQEENLQLIRGKALSFGQQVRLVVCLSIPAILAEISSIVMQYIDAAMVGSLGKNATASIGLVTSTTWFVGGLCISAAMGFSVQAAQYIGAKEEEAARDVLRQSLLVCGAFALLVCFACISVSGILPRWLGGAPEVCEEASRYFFIYACALPAVQFRQLGGSMLQCSGDMKTPSILNGTMCVLDVLFNFFLIFPTRTVEIGSGHWVVYGAGLGVAGAALGTALSEVVTALALLYMLCFRSKVMRVTGKGGWGVSGIYLKKAVRISLPMAFEHGVLSGAQIISTKIVSPLGTVSVAANSLAVTAESLCYMPGYGIAAAATTLVGQSVGARRREQARGFARLSVLLGAVLMTMTAFLMFFFAPGMFAMLTPDRAVRDLGVRVLRIEAFAEPLYACSIVAAGALRGAGDTLVPSVMNLMSMWGIRITMAVFLAPRIGLTGVWIAMCVELCIRGSLFLVRLFREKWLAAADREED</sequence>
<keyword evidence="11 13" id="KW-0472">Membrane</keyword>
<accession>A0A9X5CAH6</accession>
<keyword evidence="6" id="KW-0050">Antiport</keyword>
<feature type="transmembrane region" description="Helical" evidence="13">
    <location>
        <begin position="21"/>
        <end position="45"/>
    </location>
</feature>
<feature type="transmembrane region" description="Helical" evidence="13">
    <location>
        <begin position="143"/>
        <end position="161"/>
    </location>
</feature>
<gene>
    <name evidence="14" type="ORF">FMM80_03400</name>
</gene>
<dbReference type="GO" id="GO:0006811">
    <property type="term" value="P:monoatomic ion transport"/>
    <property type="evidence" value="ECO:0007669"/>
    <property type="project" value="UniProtKB-KW"/>
</dbReference>
<evidence type="ECO:0000256" key="11">
    <source>
        <dbReference type="ARBA" id="ARBA00023136"/>
    </source>
</evidence>
<comment type="similarity">
    <text evidence="3">Belongs to the multi antimicrobial extrusion (MATE) (TC 2.A.66.1) family.</text>
</comment>
<evidence type="ECO:0000313" key="14">
    <source>
        <dbReference type="EMBL" id="NDO67806.1"/>
    </source>
</evidence>
<keyword evidence="9 13" id="KW-1133">Transmembrane helix</keyword>
<dbReference type="InterPro" id="IPR002528">
    <property type="entry name" value="MATE_fam"/>
</dbReference>
<dbReference type="Proteomes" id="UP000474104">
    <property type="component" value="Unassembled WGS sequence"/>
</dbReference>
<evidence type="ECO:0000256" key="5">
    <source>
        <dbReference type="ARBA" id="ARBA00022448"/>
    </source>
</evidence>
<feature type="transmembrane region" description="Helical" evidence="13">
    <location>
        <begin position="409"/>
        <end position="431"/>
    </location>
</feature>
<dbReference type="PANTHER" id="PTHR43298:SF2">
    <property type="entry name" value="FMN_FAD EXPORTER YEEO-RELATED"/>
    <property type="match status" value="1"/>
</dbReference>
<keyword evidence="7" id="KW-1003">Cell membrane</keyword>
<dbReference type="GO" id="GO:0005886">
    <property type="term" value="C:plasma membrane"/>
    <property type="evidence" value="ECO:0007669"/>
    <property type="project" value="UniProtKB-SubCell"/>
</dbReference>
<evidence type="ECO:0000313" key="15">
    <source>
        <dbReference type="Proteomes" id="UP000474104"/>
    </source>
</evidence>
<name>A0A9X5CAH6_9FIRM</name>
<proteinExistence type="inferred from homology"/>
<dbReference type="OrthoDB" id="62420at2"/>
<evidence type="ECO:0000256" key="10">
    <source>
        <dbReference type="ARBA" id="ARBA00023065"/>
    </source>
</evidence>
<dbReference type="PANTHER" id="PTHR43298">
    <property type="entry name" value="MULTIDRUG RESISTANCE PROTEIN NORM-RELATED"/>
    <property type="match status" value="1"/>
</dbReference>
<dbReference type="EMBL" id="VIRB01000026">
    <property type="protein sequence ID" value="NDO67806.1"/>
    <property type="molecule type" value="Genomic_DNA"/>
</dbReference>
<dbReference type="NCBIfam" id="TIGR00797">
    <property type="entry name" value="matE"/>
    <property type="match status" value="1"/>
</dbReference>
<feature type="transmembrane region" description="Helical" evidence="13">
    <location>
        <begin position="206"/>
        <end position="239"/>
    </location>
</feature>
<dbReference type="InterPro" id="IPR050222">
    <property type="entry name" value="MATE_MdtK"/>
</dbReference>
<dbReference type="AlphaFoldDB" id="A0A9X5CAH6"/>
<dbReference type="Pfam" id="PF01554">
    <property type="entry name" value="MatE"/>
    <property type="match status" value="2"/>
</dbReference>
<keyword evidence="10" id="KW-0406">Ion transport</keyword>
<dbReference type="PIRSF" id="PIRSF006603">
    <property type="entry name" value="DinF"/>
    <property type="match status" value="1"/>
</dbReference>
<keyword evidence="8 13" id="KW-0812">Transmembrane</keyword>
<evidence type="ECO:0000256" key="9">
    <source>
        <dbReference type="ARBA" id="ARBA00022989"/>
    </source>
</evidence>
<reference evidence="14 15" key="1">
    <citation type="submission" date="2019-07" db="EMBL/GenBank/DDBJ databases">
        <title>Draft genome sequences of 15 bacterial species constituting the stable defined intestinal microbiota of the GM15 gnotobiotic mouse model.</title>
        <authorList>
            <person name="Elie C."/>
            <person name="Mathieu A."/>
            <person name="Saliou A."/>
            <person name="Darnaud M."/>
            <person name="Leulier F."/>
            <person name="Tamellini A."/>
        </authorList>
    </citation>
    <scope>NUCLEOTIDE SEQUENCE [LARGE SCALE GENOMIC DNA]</scope>
    <source>
        <strain evidence="15">ASF 502</strain>
    </source>
</reference>
<evidence type="ECO:0000256" key="3">
    <source>
        <dbReference type="ARBA" id="ARBA00010199"/>
    </source>
</evidence>
<feature type="transmembrane region" description="Helical" evidence="13">
    <location>
        <begin position="338"/>
        <end position="361"/>
    </location>
</feature>
<evidence type="ECO:0000256" key="8">
    <source>
        <dbReference type="ARBA" id="ARBA00022692"/>
    </source>
</evidence>
<comment type="subcellular location">
    <subcellularLocation>
        <location evidence="2">Cell membrane</location>
        <topology evidence="2">Multi-pass membrane protein</topology>
    </subcellularLocation>
</comment>
<evidence type="ECO:0000256" key="1">
    <source>
        <dbReference type="ARBA" id="ARBA00003408"/>
    </source>
</evidence>
<protein>
    <recommendedName>
        <fullName evidence="4">Probable multidrug resistance protein NorM</fullName>
    </recommendedName>
    <alternativeName>
        <fullName evidence="12">Multidrug-efflux transporter</fullName>
    </alternativeName>
</protein>
<feature type="transmembrane region" description="Helical" evidence="13">
    <location>
        <begin position="105"/>
        <end position="131"/>
    </location>
</feature>
<comment type="caution">
    <text evidence="14">The sequence shown here is derived from an EMBL/GenBank/DDBJ whole genome shotgun (WGS) entry which is preliminary data.</text>
</comment>
<evidence type="ECO:0000256" key="7">
    <source>
        <dbReference type="ARBA" id="ARBA00022475"/>
    </source>
</evidence>
<dbReference type="CDD" id="cd13137">
    <property type="entry name" value="MATE_NorM_like"/>
    <property type="match status" value="1"/>
</dbReference>
<feature type="transmembrane region" description="Helical" evidence="13">
    <location>
        <begin position="57"/>
        <end position="84"/>
    </location>
</feature>
<keyword evidence="5" id="KW-0813">Transport</keyword>
<evidence type="ECO:0000256" key="12">
    <source>
        <dbReference type="ARBA" id="ARBA00031636"/>
    </source>
</evidence>
<evidence type="ECO:0000256" key="2">
    <source>
        <dbReference type="ARBA" id="ARBA00004651"/>
    </source>
</evidence>
<evidence type="ECO:0000256" key="13">
    <source>
        <dbReference type="SAM" id="Phobius"/>
    </source>
</evidence>
<dbReference type="GO" id="GO:0015297">
    <property type="term" value="F:antiporter activity"/>
    <property type="evidence" value="ECO:0007669"/>
    <property type="project" value="UniProtKB-KW"/>
</dbReference>
<dbReference type="InterPro" id="IPR048279">
    <property type="entry name" value="MdtK-like"/>
</dbReference>
<organism evidence="14 15">
    <name type="scientific">Schaedlerella arabinosiphila</name>
    <dbReference type="NCBI Taxonomy" id="2044587"/>
    <lineage>
        <taxon>Bacteria</taxon>
        <taxon>Bacillati</taxon>
        <taxon>Bacillota</taxon>
        <taxon>Clostridia</taxon>
        <taxon>Lachnospirales</taxon>
        <taxon>Lachnospiraceae</taxon>
        <taxon>Schaedlerella</taxon>
    </lineage>
</organism>